<keyword evidence="9" id="KW-1185">Reference proteome</keyword>
<evidence type="ECO:0000256" key="4">
    <source>
        <dbReference type="ARBA" id="ARBA00022989"/>
    </source>
</evidence>
<dbReference type="InterPro" id="IPR024989">
    <property type="entry name" value="MFS_assoc_dom"/>
</dbReference>
<organism evidence="8 9">
    <name type="scientific">Meganyctiphanes norvegica</name>
    <name type="common">Northern krill</name>
    <name type="synonym">Thysanopoda norvegica</name>
    <dbReference type="NCBI Taxonomy" id="48144"/>
    <lineage>
        <taxon>Eukaryota</taxon>
        <taxon>Metazoa</taxon>
        <taxon>Ecdysozoa</taxon>
        <taxon>Arthropoda</taxon>
        <taxon>Crustacea</taxon>
        <taxon>Multicrustacea</taxon>
        <taxon>Malacostraca</taxon>
        <taxon>Eumalacostraca</taxon>
        <taxon>Eucarida</taxon>
        <taxon>Euphausiacea</taxon>
        <taxon>Euphausiidae</taxon>
        <taxon>Meganyctiphanes</taxon>
    </lineage>
</organism>
<dbReference type="InterPro" id="IPR051717">
    <property type="entry name" value="MFS_MFSD6"/>
</dbReference>
<proteinExistence type="inferred from homology"/>
<dbReference type="PROSITE" id="PS50850">
    <property type="entry name" value="MFS"/>
    <property type="match status" value="1"/>
</dbReference>
<keyword evidence="3 6" id="KW-0812">Transmembrane</keyword>
<dbReference type="SUPFAM" id="SSF103473">
    <property type="entry name" value="MFS general substrate transporter"/>
    <property type="match status" value="1"/>
</dbReference>
<evidence type="ECO:0000256" key="6">
    <source>
        <dbReference type="SAM" id="Phobius"/>
    </source>
</evidence>
<feature type="transmembrane region" description="Helical" evidence="6">
    <location>
        <begin position="542"/>
        <end position="563"/>
    </location>
</feature>
<dbReference type="AlphaFoldDB" id="A0AAV2QZX3"/>
<dbReference type="InterPro" id="IPR020846">
    <property type="entry name" value="MFS_dom"/>
</dbReference>
<evidence type="ECO:0000256" key="5">
    <source>
        <dbReference type="ARBA" id="ARBA00023136"/>
    </source>
</evidence>
<dbReference type="GO" id="GO:0022857">
    <property type="term" value="F:transmembrane transporter activity"/>
    <property type="evidence" value="ECO:0007669"/>
    <property type="project" value="InterPro"/>
</dbReference>
<keyword evidence="4 6" id="KW-1133">Transmembrane helix</keyword>
<gene>
    <name evidence="8" type="ORF">MNOR_LOCUS18792</name>
</gene>
<evidence type="ECO:0000313" key="9">
    <source>
        <dbReference type="Proteomes" id="UP001497623"/>
    </source>
</evidence>
<sequence length="602" mass="66510">MRLVLKMICVTNRLHMSFSGPKGPPMLFRPAKDLWRQGTAQGWGHLRCFMISERILNYISRARMTQIVQLLKNRRMIFNQPLRNIPVYPLNIVNMSLVAVVLQVANRWPYCVRLCCDGPRPRTAWSGRHNLCERKDCVNGGFDSITVIHMICKLSCSLKPIEFESICEAWNTSSACQSQSSILNFRADTNLLHNIKEHSCTYFPVTSITVDVIKRELPTCPDLTRLNCTMICDNSSLMDYLGVPHSLSSVKTLGDMLSLSQFWIFFLCVTIAWIGLSVAVTISDTLCFQVLGSEGHRYGEQRLWGAVGWGASVVLAGALIDYVSIDQHIKDYTPAFVLALGIMLIDLVAATKLQVEAPSKTSGAAGAVVRLICEPRIVLFTLCCVVVGTATGILWTFQLMLVEDVAFKWDADFANMKLLQGLIMGVQCFGGELPFFFISGWFINKLGHANCMSLVIGVFGVRYMLYYIVSNPWYFLPLELLNGFTFGIFYATMTSYASEVAPPGTEATMQGFAGAAFEGVGVAIGGFVGGSMFFTIGGGKTFLYAGIFNVLFTVLHIVLQILLQKYKPLSTPAGSMSTNSGYMPPSESMQPVVAGNGYLENE</sequence>
<feature type="transmembrane region" description="Helical" evidence="6">
    <location>
        <begin position="303"/>
        <end position="320"/>
    </location>
</feature>
<dbReference type="EMBL" id="CAXKWB010013632">
    <property type="protein sequence ID" value="CAL4108286.1"/>
    <property type="molecule type" value="Genomic_DNA"/>
</dbReference>
<evidence type="ECO:0000256" key="1">
    <source>
        <dbReference type="ARBA" id="ARBA00004141"/>
    </source>
</evidence>
<feature type="transmembrane region" description="Helical" evidence="6">
    <location>
        <begin position="418"/>
        <end position="442"/>
    </location>
</feature>
<dbReference type="PANTHER" id="PTHR16172">
    <property type="entry name" value="MAJOR FACILITATOR SUPERFAMILY DOMAIN-CONTAINING PROTEIN 6-LIKE"/>
    <property type="match status" value="1"/>
</dbReference>
<comment type="subcellular location">
    <subcellularLocation>
        <location evidence="1">Membrane</location>
        <topology evidence="1">Multi-pass membrane protein</topology>
    </subcellularLocation>
</comment>
<reference evidence="8 9" key="1">
    <citation type="submission" date="2024-05" db="EMBL/GenBank/DDBJ databases">
        <authorList>
            <person name="Wallberg A."/>
        </authorList>
    </citation>
    <scope>NUCLEOTIDE SEQUENCE [LARGE SCALE GENOMIC DNA]</scope>
</reference>
<dbReference type="PANTHER" id="PTHR16172:SF30">
    <property type="entry name" value="SUGAR BABY, ISOFORM C"/>
    <property type="match status" value="1"/>
</dbReference>
<evidence type="ECO:0000259" key="7">
    <source>
        <dbReference type="PROSITE" id="PS50850"/>
    </source>
</evidence>
<feature type="transmembrane region" description="Helical" evidence="6">
    <location>
        <begin position="262"/>
        <end position="282"/>
    </location>
</feature>
<protein>
    <recommendedName>
        <fullName evidence="7">Major facilitator superfamily (MFS) profile domain-containing protein</fullName>
    </recommendedName>
</protein>
<feature type="transmembrane region" description="Helical" evidence="6">
    <location>
        <begin position="332"/>
        <end position="350"/>
    </location>
</feature>
<dbReference type="Proteomes" id="UP001497623">
    <property type="component" value="Unassembled WGS sequence"/>
</dbReference>
<evidence type="ECO:0000313" key="8">
    <source>
        <dbReference type="EMBL" id="CAL4108286.1"/>
    </source>
</evidence>
<dbReference type="InterPro" id="IPR036259">
    <property type="entry name" value="MFS_trans_sf"/>
</dbReference>
<feature type="domain" description="Major facilitator superfamily (MFS) profile" evidence="7">
    <location>
        <begin position="376"/>
        <end position="602"/>
    </location>
</feature>
<evidence type="ECO:0000256" key="2">
    <source>
        <dbReference type="ARBA" id="ARBA00005241"/>
    </source>
</evidence>
<evidence type="ECO:0000256" key="3">
    <source>
        <dbReference type="ARBA" id="ARBA00022692"/>
    </source>
</evidence>
<feature type="transmembrane region" description="Helical" evidence="6">
    <location>
        <begin position="377"/>
        <end position="398"/>
    </location>
</feature>
<comment type="caution">
    <text evidence="8">The sequence shown here is derived from an EMBL/GenBank/DDBJ whole genome shotgun (WGS) entry which is preliminary data.</text>
</comment>
<feature type="transmembrane region" description="Helical" evidence="6">
    <location>
        <begin position="512"/>
        <end position="536"/>
    </location>
</feature>
<name>A0AAV2QZX3_MEGNR</name>
<feature type="transmembrane region" description="Helical" evidence="6">
    <location>
        <begin position="449"/>
        <end position="468"/>
    </location>
</feature>
<keyword evidence="5 6" id="KW-0472">Membrane</keyword>
<dbReference type="Pfam" id="PF12832">
    <property type="entry name" value="MFS_1_like"/>
    <property type="match status" value="1"/>
</dbReference>
<dbReference type="Gene3D" id="1.20.1250.20">
    <property type="entry name" value="MFS general substrate transporter like domains"/>
    <property type="match status" value="2"/>
</dbReference>
<feature type="non-terminal residue" evidence="8">
    <location>
        <position position="602"/>
    </location>
</feature>
<dbReference type="GO" id="GO:0016020">
    <property type="term" value="C:membrane"/>
    <property type="evidence" value="ECO:0007669"/>
    <property type="project" value="UniProtKB-SubCell"/>
</dbReference>
<comment type="similarity">
    <text evidence="2">Belongs to the major facilitator superfamily. MFSD6 family.</text>
</comment>
<accession>A0AAV2QZX3</accession>